<dbReference type="EMBL" id="LUCM01003211">
    <property type="protein sequence ID" value="KAA0196181.1"/>
    <property type="molecule type" value="Genomic_DNA"/>
</dbReference>
<dbReference type="PANTHER" id="PTHR20544:SF0">
    <property type="entry name" value="NUCLEOPROTEIN TPR_MLP1 DOMAIN-CONTAINING PROTEIN"/>
    <property type="match status" value="1"/>
</dbReference>
<name>A0A8E0VLZ9_9TREM</name>
<comment type="similarity">
    <text evidence="4">Belongs to the CEP135/TSGA10 family.</text>
</comment>
<feature type="region of interest" description="Disordered" evidence="6">
    <location>
        <begin position="656"/>
        <end position="675"/>
    </location>
</feature>
<dbReference type="Proteomes" id="UP000728185">
    <property type="component" value="Unassembled WGS sequence"/>
</dbReference>
<dbReference type="GO" id="GO:0005814">
    <property type="term" value="C:centriole"/>
    <property type="evidence" value="ECO:0007669"/>
    <property type="project" value="UniProtKB-SubCell"/>
</dbReference>
<dbReference type="CDD" id="cd22292">
    <property type="entry name" value="cc_Cep135_MBD"/>
    <property type="match status" value="1"/>
</dbReference>
<sequence>MAGITQTAQEKFANLRKRLDQLGYKQPLGLDCLPLVERLFCDLVWTTESLRKTKLDLNSQLKLRSAVEDYVAPYKTDNGRLMKENNELHRQLLNARQDHDDKLRDLRADYRKLSSENEDLKLFNSQCLEKIRSYEETANRMAEQILLLQEKNFQAVVYTPGGRKKQLPFRRQRMDIDCLVPKSVPPKGDGNYCCTVAEYWDKTDRAKNTEALNLLDLSTKRCDDLEQQVVQLEQELELSERKVENFRNQIALRDAEIERLRAVSERGRPLEALLQDTSDRQSDCLIQQLQMQVDLLQSRNEELESHMVELMNREANQIPNLLSPEVEHTTKATQTSPSKSEDKIRSACQTKFAEVACQSEKNYGAPIELQEIKTALREIEDGRGYLMKRIDILTARERELINELSTKMGSVKPGRRRDKGSAPKSFLDQAVEKRLQGLEADRQRWRFEARKALNALHQLTRLPYTRPTLSRLDPHRSAEPHYHVLCDAPCINDRDLHGLGPHKRSVTPPARHVTHVDARRRSASMDLASVQAESLDARLRNVQEERDYYRHMWEEAKYCIQRQRSGRHHAMGISLTEKHQDKCSITHTEELNRLRADRDNLLSLLNKFERQLVEIQSNVRVLTDERDLLNDQLRQARSELKDTRDQLALSAHRLSANASSNRDLRASSAERNGAIRSADNQNRLLLQNLSCDRDHLADLLHQMTVERDSLRDRLHALTEQNLNEKARLLQRLEESDEEVRALQQAHNADSLNQADLTKRINLLETERRQLLDRVDHLNSCLADDTKLVVAGRNLQTVQSRLDQVEKEYQTLRDESTQMRRDLRQLDREKDNLQTALDERTEQCAMLEREMSKRDRQVHEFQHSSQTFEQRVLRLTESAAQRDQHNRQLSERVALLELELKQTVETRDRATRELEQAKTDVNTMIQEAQNLKSQLQCETNKVLDLQNRLDAAQSEQVKLRDLNSCTENERVNLLKQYRTLTLELDDKTARIAQFENQLGDLQHLCAVKDTEISSNKTQLNALHKELAEYQQVVQTLESQCALLNQTVSESEGRVRRLQCENEESCRELADVRALCNRLEHQSHQTHHQLTTNTLETEQLRAQLTEAERELVRLRKQVDHERDTVRNLEAILNTSRDGELKAQKEAQRCRCELQLLRERFEQRNIRLSEVERELYELRSRVSTVEHSCADTIRPGDRLFAIESHHLRQDGQHISQFISLCENDVAQQSACPPIARHNQSHQTGIIDVPVSNGAVLKPSKIQQTPAASQSQTLPLPRVSSDLITGNPNAPVVQMGPNEPPSSPVQLNPTTSNLASEYDNFVQCAHGCYHHPSCFRDQEHVVSSYDGDHRAPPLRGRCRHACIHSAALTFPERWIPQTVTLINMKQLKLDCRPPRNDSHTMWGARPTNLTILMAPTESENALQRSSSKTSITTESSITIDCSVNTIPVIPSTPIIELSIRSSQPTLADDSGRPGSLHTCSEVTLLQTEAQNSV</sequence>
<feature type="coiled-coil region" evidence="5">
    <location>
        <begin position="591"/>
        <end position="650"/>
    </location>
</feature>
<evidence type="ECO:0000256" key="6">
    <source>
        <dbReference type="SAM" id="MobiDB-lite"/>
    </source>
</evidence>
<feature type="coiled-coil region" evidence="5">
    <location>
        <begin position="78"/>
        <end position="151"/>
    </location>
</feature>
<comment type="caution">
    <text evidence="7">The sequence shown here is derived from an EMBL/GenBank/DDBJ whole genome shotgun (WGS) entry which is preliminary data.</text>
</comment>
<protein>
    <recommendedName>
        <fullName evidence="9">Centrosomal protein of 135 kDa</fullName>
    </recommendedName>
</protein>
<dbReference type="PANTHER" id="PTHR20544">
    <property type="entry name" value="CENTROSOMAL PROTEIN CEP135"/>
    <property type="match status" value="1"/>
</dbReference>
<gene>
    <name evidence="7" type="ORF">FBUS_01275</name>
</gene>
<evidence type="ECO:0000256" key="2">
    <source>
        <dbReference type="ARBA" id="ARBA00022490"/>
    </source>
</evidence>
<evidence type="ECO:0000256" key="1">
    <source>
        <dbReference type="ARBA" id="ARBA00004114"/>
    </source>
</evidence>
<evidence type="ECO:0000256" key="5">
    <source>
        <dbReference type="SAM" id="Coils"/>
    </source>
</evidence>
<evidence type="ECO:0000256" key="3">
    <source>
        <dbReference type="ARBA" id="ARBA00023212"/>
    </source>
</evidence>
<feature type="coiled-coil region" evidence="5">
    <location>
        <begin position="885"/>
        <end position="1171"/>
    </location>
</feature>
<evidence type="ECO:0008006" key="9">
    <source>
        <dbReference type="Google" id="ProtNLM"/>
    </source>
</evidence>
<keyword evidence="5" id="KW-0175">Coiled coil</keyword>
<keyword evidence="3" id="KW-0206">Cytoskeleton</keyword>
<keyword evidence="2" id="KW-0963">Cytoplasm</keyword>
<dbReference type="OrthoDB" id="10254663at2759"/>
<comment type="subcellular location">
    <subcellularLocation>
        <location evidence="1">Cytoplasm</location>
        <location evidence="1">Cytoskeleton</location>
        <location evidence="1">Microtubule organizing center</location>
        <location evidence="1">Centrosome</location>
        <location evidence="1">Centriole</location>
    </subcellularLocation>
</comment>
<feature type="coiled-coil region" evidence="5">
    <location>
        <begin position="208"/>
        <end position="249"/>
    </location>
</feature>
<feature type="coiled-coil region" evidence="5">
    <location>
        <begin position="286"/>
        <end position="313"/>
    </location>
</feature>
<evidence type="ECO:0000313" key="7">
    <source>
        <dbReference type="EMBL" id="KAA0196181.1"/>
    </source>
</evidence>
<dbReference type="InterPro" id="IPR051877">
    <property type="entry name" value="Centriole_BasalBody_StrucProt"/>
</dbReference>
<reference evidence="7" key="1">
    <citation type="submission" date="2019-05" db="EMBL/GenBank/DDBJ databases">
        <title>Annotation for the trematode Fasciolopsis buski.</title>
        <authorList>
            <person name="Choi Y.-J."/>
        </authorList>
    </citation>
    <scope>NUCLEOTIDE SEQUENCE</scope>
    <source>
        <strain evidence="7">HT</strain>
        <tissue evidence="7">Whole worm</tissue>
    </source>
</reference>
<dbReference type="Gene3D" id="1.10.287.1490">
    <property type="match status" value="1"/>
</dbReference>
<keyword evidence="8" id="KW-1185">Reference proteome</keyword>
<feature type="coiled-coil region" evidence="5">
    <location>
        <begin position="700"/>
        <end position="849"/>
    </location>
</feature>
<proteinExistence type="inferred from homology"/>
<evidence type="ECO:0000313" key="8">
    <source>
        <dbReference type="Proteomes" id="UP000728185"/>
    </source>
</evidence>
<organism evidence="7 8">
    <name type="scientific">Fasciolopsis buskii</name>
    <dbReference type="NCBI Taxonomy" id="27845"/>
    <lineage>
        <taxon>Eukaryota</taxon>
        <taxon>Metazoa</taxon>
        <taxon>Spiralia</taxon>
        <taxon>Lophotrochozoa</taxon>
        <taxon>Platyhelminthes</taxon>
        <taxon>Trematoda</taxon>
        <taxon>Digenea</taxon>
        <taxon>Plagiorchiida</taxon>
        <taxon>Echinostomata</taxon>
        <taxon>Echinostomatoidea</taxon>
        <taxon>Fasciolidae</taxon>
        <taxon>Fasciolopsis</taxon>
    </lineage>
</organism>
<accession>A0A8E0VLZ9</accession>
<evidence type="ECO:0000256" key="4">
    <source>
        <dbReference type="ARBA" id="ARBA00038123"/>
    </source>
</evidence>